<feature type="transmembrane region" description="Helical" evidence="6">
    <location>
        <begin position="117"/>
        <end position="135"/>
    </location>
</feature>
<feature type="transmembrane region" description="Helical" evidence="6">
    <location>
        <begin position="12"/>
        <end position="31"/>
    </location>
</feature>
<keyword evidence="4 6" id="KW-1133">Transmembrane helix</keyword>
<dbReference type="RefSeq" id="WP_191741125.1">
    <property type="nucleotide sequence ID" value="NZ_JACSQB010000118.1"/>
</dbReference>
<feature type="transmembrane region" description="Helical" evidence="6">
    <location>
        <begin position="51"/>
        <end position="70"/>
    </location>
</feature>
<dbReference type="PANTHER" id="PTHR30250">
    <property type="entry name" value="PST FAMILY PREDICTED COLANIC ACID TRANSPORTER"/>
    <property type="match status" value="1"/>
</dbReference>
<feature type="transmembrane region" description="Helical" evidence="6">
    <location>
        <begin position="442"/>
        <end position="458"/>
    </location>
</feature>
<keyword evidence="8" id="KW-1185">Reference proteome</keyword>
<comment type="caution">
    <text evidence="7">The sequence shown here is derived from an EMBL/GenBank/DDBJ whole genome shotgun (WGS) entry which is preliminary data.</text>
</comment>
<dbReference type="InterPro" id="IPR002797">
    <property type="entry name" value="Polysacc_synth"/>
</dbReference>
<evidence type="ECO:0000256" key="6">
    <source>
        <dbReference type="SAM" id="Phobius"/>
    </source>
</evidence>
<feature type="transmembrane region" description="Helical" evidence="6">
    <location>
        <begin position="256"/>
        <end position="277"/>
    </location>
</feature>
<protein>
    <submittedName>
        <fullName evidence="7">Oligosaccharide flippase family protein</fullName>
    </submittedName>
</protein>
<feature type="transmembrane region" description="Helical" evidence="6">
    <location>
        <begin position="174"/>
        <end position="196"/>
    </location>
</feature>
<reference evidence="7 8" key="1">
    <citation type="submission" date="2020-08" db="EMBL/GenBank/DDBJ databases">
        <title>A Genomic Blueprint of the Chicken Gut Microbiome.</title>
        <authorList>
            <person name="Gilroy R."/>
            <person name="Ravi A."/>
            <person name="Getino M."/>
            <person name="Pursley I."/>
            <person name="Horton D.L."/>
            <person name="Alikhan N.-F."/>
            <person name="Baker D."/>
            <person name="Gharbi K."/>
            <person name="Hall N."/>
            <person name="Watson M."/>
            <person name="Adriaenssens E.M."/>
            <person name="Foster-Nyarko E."/>
            <person name="Jarju S."/>
            <person name="Secka A."/>
            <person name="Antonio M."/>
            <person name="Oren A."/>
            <person name="Chaudhuri R."/>
            <person name="La Ragione R.M."/>
            <person name="Hildebrand F."/>
            <person name="Pallen M.J."/>
        </authorList>
    </citation>
    <scope>NUCLEOTIDE SEQUENCE [LARGE SCALE GENOMIC DNA]</scope>
    <source>
        <strain evidence="7 8">N37</strain>
    </source>
</reference>
<feature type="transmembrane region" description="Helical" evidence="6">
    <location>
        <begin position="216"/>
        <end position="236"/>
    </location>
</feature>
<organism evidence="7 8">
    <name type="scientific">Clostridium faecium</name>
    <dbReference type="NCBI Taxonomy" id="2762223"/>
    <lineage>
        <taxon>Bacteria</taxon>
        <taxon>Bacillati</taxon>
        <taxon>Bacillota</taxon>
        <taxon>Clostridia</taxon>
        <taxon>Eubacteriales</taxon>
        <taxon>Clostridiaceae</taxon>
        <taxon>Clostridium</taxon>
    </lineage>
</organism>
<evidence type="ECO:0000256" key="4">
    <source>
        <dbReference type="ARBA" id="ARBA00022989"/>
    </source>
</evidence>
<evidence type="ECO:0000256" key="2">
    <source>
        <dbReference type="ARBA" id="ARBA00022475"/>
    </source>
</evidence>
<dbReference type="InterPro" id="IPR050833">
    <property type="entry name" value="Poly_Biosynth_Transport"/>
</dbReference>
<name>A0ABR8YV70_9CLOT</name>
<proteinExistence type="predicted"/>
<keyword evidence="2" id="KW-1003">Cell membrane</keyword>
<keyword evidence="5 6" id="KW-0472">Membrane</keyword>
<sequence length="478" mass="54566">MSNNNLFKKFLSFSIGSWIAIIIGFFQSMIVTRLIKPYDLGGFKMFEMYTSFAMACIICGTDSAFIRFFYEEDKNHRKNLLFNCLKIPFIINFISILFLIIFGNAISSYLFEGNKKGVILLALHTTFLILNRFSTTIIRMKQKGKTFSTLVVAQKISNLIFIIVYSISNGSNSMTLAYATFFSNLVVTLIAILVELELWNPFTLKRNENSKTQREILNYGIPLAFTTLISILFQMTDKATIEYFSGRAEVGIYGSAGFVIVLIDIVKNSFSTFWTPVAFEKYKNEPENVKFFENMNQIITIVMFLGGILLILFRDLIILVLGPQYRAARFIIPFLALMPIMYTISETTVIGINFLKNPKAHIYISVVCFTLNLIGNIILVPIYGGKGAAISTGLSNIVFFIMRTFISLRHFKVNYHLKKFSIITLAFTAYVLYATFNKVNIIYVFIGIGELLLLYILYKEYINRGISTLINKYIKKQA</sequence>
<gene>
    <name evidence="7" type="ORF">H9637_14185</name>
</gene>
<dbReference type="Proteomes" id="UP000627166">
    <property type="component" value="Unassembled WGS sequence"/>
</dbReference>
<evidence type="ECO:0000313" key="7">
    <source>
        <dbReference type="EMBL" id="MBD8048172.1"/>
    </source>
</evidence>
<evidence type="ECO:0000256" key="1">
    <source>
        <dbReference type="ARBA" id="ARBA00004651"/>
    </source>
</evidence>
<keyword evidence="3 6" id="KW-0812">Transmembrane</keyword>
<feature type="transmembrane region" description="Helical" evidence="6">
    <location>
        <begin position="327"/>
        <end position="355"/>
    </location>
</feature>
<feature type="transmembrane region" description="Helical" evidence="6">
    <location>
        <begin position="420"/>
        <end position="436"/>
    </location>
</feature>
<dbReference type="Pfam" id="PF01943">
    <property type="entry name" value="Polysacc_synt"/>
    <property type="match status" value="1"/>
</dbReference>
<dbReference type="PANTHER" id="PTHR30250:SF11">
    <property type="entry name" value="O-ANTIGEN TRANSPORTER-RELATED"/>
    <property type="match status" value="1"/>
</dbReference>
<feature type="transmembrane region" description="Helical" evidence="6">
    <location>
        <begin position="362"/>
        <end position="383"/>
    </location>
</feature>
<feature type="transmembrane region" description="Helical" evidence="6">
    <location>
        <begin position="147"/>
        <end position="168"/>
    </location>
</feature>
<feature type="transmembrane region" description="Helical" evidence="6">
    <location>
        <begin position="90"/>
        <end position="111"/>
    </location>
</feature>
<evidence type="ECO:0000256" key="5">
    <source>
        <dbReference type="ARBA" id="ARBA00023136"/>
    </source>
</evidence>
<feature type="transmembrane region" description="Helical" evidence="6">
    <location>
        <begin position="298"/>
        <end position="321"/>
    </location>
</feature>
<accession>A0ABR8YV70</accession>
<comment type="subcellular location">
    <subcellularLocation>
        <location evidence="1">Cell membrane</location>
        <topology evidence="1">Multi-pass membrane protein</topology>
    </subcellularLocation>
</comment>
<evidence type="ECO:0000313" key="8">
    <source>
        <dbReference type="Proteomes" id="UP000627166"/>
    </source>
</evidence>
<evidence type="ECO:0000256" key="3">
    <source>
        <dbReference type="ARBA" id="ARBA00022692"/>
    </source>
</evidence>
<feature type="transmembrane region" description="Helical" evidence="6">
    <location>
        <begin position="389"/>
        <end position="408"/>
    </location>
</feature>
<dbReference type="EMBL" id="JACSQB010000118">
    <property type="protein sequence ID" value="MBD8048172.1"/>
    <property type="molecule type" value="Genomic_DNA"/>
</dbReference>